<name>A0A131ZAR9_RHIAP</name>
<feature type="non-terminal residue" evidence="2">
    <location>
        <position position="243"/>
    </location>
</feature>
<evidence type="ECO:0000256" key="1">
    <source>
        <dbReference type="SAM" id="MobiDB-lite"/>
    </source>
</evidence>
<dbReference type="EMBL" id="GEDV01000118">
    <property type="protein sequence ID" value="JAP88439.1"/>
    <property type="molecule type" value="Transcribed_RNA"/>
</dbReference>
<organism evidence="2">
    <name type="scientific">Rhipicephalus appendiculatus</name>
    <name type="common">Brown ear tick</name>
    <dbReference type="NCBI Taxonomy" id="34631"/>
    <lineage>
        <taxon>Eukaryota</taxon>
        <taxon>Metazoa</taxon>
        <taxon>Ecdysozoa</taxon>
        <taxon>Arthropoda</taxon>
        <taxon>Chelicerata</taxon>
        <taxon>Arachnida</taxon>
        <taxon>Acari</taxon>
        <taxon>Parasitiformes</taxon>
        <taxon>Ixodida</taxon>
        <taxon>Ixodoidea</taxon>
        <taxon>Ixodidae</taxon>
        <taxon>Rhipicephalinae</taxon>
        <taxon>Rhipicephalus</taxon>
        <taxon>Rhipicephalus</taxon>
    </lineage>
</organism>
<evidence type="ECO:0000313" key="2">
    <source>
        <dbReference type="EMBL" id="JAP88439.1"/>
    </source>
</evidence>
<accession>A0A131ZAR9</accession>
<feature type="region of interest" description="Disordered" evidence="1">
    <location>
        <begin position="76"/>
        <end position="223"/>
    </location>
</feature>
<feature type="compositionally biased region" description="Low complexity" evidence="1">
    <location>
        <begin position="150"/>
        <end position="205"/>
    </location>
</feature>
<feature type="compositionally biased region" description="Polar residues" evidence="1">
    <location>
        <begin position="80"/>
        <end position="89"/>
    </location>
</feature>
<reference evidence="2" key="1">
    <citation type="journal article" date="2016" name="Ticks Tick Borne Dis.">
        <title>De novo assembly and annotation of the salivary gland transcriptome of Rhipicephalus appendiculatus male and female ticks during blood feeding.</title>
        <authorList>
            <person name="de Castro M.H."/>
            <person name="de Klerk D."/>
            <person name="Pienaar R."/>
            <person name="Latif A.A."/>
            <person name="Rees D.J."/>
            <person name="Mans B.J."/>
        </authorList>
    </citation>
    <scope>NUCLEOTIDE SEQUENCE</scope>
    <source>
        <tissue evidence="2">Salivary glands</tissue>
    </source>
</reference>
<dbReference type="AlphaFoldDB" id="A0A131ZAR9"/>
<sequence length="243" mass="25591">APSFLLPRSYSRRFDTLGMGSSESDAAQQVMFNAKGVTLIKEAVNGLVKSPEPETRVLDTPKISLSNMKSRIDAALMVSAGSSNANKQSRPSEEDAALPGPSRRSGRTTIPREQPAQPAPKKPKVEPQSESQTGDTPRSLRSGRSYINDSPAAQKAATAQASKTASTGASTPAPAKQIAAPTASPPTATTSSPPQKPAKQATPKAGSSSSRSKQDLADPLPDLWRISPKIAEEMKRVLQVHAE</sequence>
<proteinExistence type="predicted"/>
<feature type="non-terminal residue" evidence="2">
    <location>
        <position position="1"/>
    </location>
</feature>
<protein>
    <submittedName>
        <fullName evidence="2">Uncharacterized protein</fullName>
    </submittedName>
</protein>